<proteinExistence type="predicted"/>
<evidence type="ECO:0008006" key="7">
    <source>
        <dbReference type="Google" id="ProtNLM"/>
    </source>
</evidence>
<name>V5WJ69_9SPIO</name>
<dbReference type="GO" id="GO:0016042">
    <property type="term" value="P:lipid catabolic process"/>
    <property type="evidence" value="ECO:0007669"/>
    <property type="project" value="UniProtKB-KW"/>
</dbReference>
<dbReference type="Pfam" id="PF03403">
    <property type="entry name" value="PAF-AH_p_II"/>
    <property type="match status" value="1"/>
</dbReference>
<accession>V5WJ69</accession>
<dbReference type="EMBL" id="CP006939">
    <property type="protein sequence ID" value="AHC15675.1"/>
    <property type="molecule type" value="Genomic_DNA"/>
</dbReference>
<evidence type="ECO:0000256" key="1">
    <source>
        <dbReference type="ARBA" id="ARBA00022801"/>
    </source>
</evidence>
<protein>
    <recommendedName>
        <fullName evidence="7">Lipase</fullName>
    </recommendedName>
</protein>
<evidence type="ECO:0000313" key="6">
    <source>
        <dbReference type="Proteomes" id="UP000018680"/>
    </source>
</evidence>
<dbReference type="Proteomes" id="UP000018680">
    <property type="component" value="Chromosome"/>
</dbReference>
<keyword evidence="3" id="KW-0443">Lipid metabolism</keyword>
<dbReference type="KEGG" id="slr:L21SP2_2318"/>
<keyword evidence="4" id="KW-0472">Membrane</keyword>
<dbReference type="InterPro" id="IPR029058">
    <property type="entry name" value="AB_hydrolase_fold"/>
</dbReference>
<gene>
    <name evidence="5" type="ORF">L21SP2_2318</name>
</gene>
<reference evidence="5 6" key="1">
    <citation type="journal article" date="2015" name="Stand. Genomic Sci.">
        <title>Complete genome sequence and description of Salinispira pacifica gen. nov., sp. nov., a novel spirochaete isolated form a hypersaline microbial mat.</title>
        <authorList>
            <person name="Ben Hania W."/>
            <person name="Joseph M."/>
            <person name="Schumann P."/>
            <person name="Bunk B."/>
            <person name="Fiebig A."/>
            <person name="Sproer C."/>
            <person name="Klenk H.P."/>
            <person name="Fardeau M.L."/>
            <person name="Spring S."/>
        </authorList>
    </citation>
    <scope>NUCLEOTIDE SEQUENCE [LARGE SCALE GENOMIC DNA]</scope>
    <source>
        <strain evidence="5 6">L21-RPul-D2</strain>
    </source>
</reference>
<dbReference type="HOGENOM" id="CLU_026278_2_1_12"/>
<dbReference type="GO" id="GO:0003847">
    <property type="term" value="F:1-alkyl-2-acetylglycerophosphocholine esterase activity"/>
    <property type="evidence" value="ECO:0007669"/>
    <property type="project" value="TreeGrafter"/>
</dbReference>
<dbReference type="OrthoDB" id="9814760at2"/>
<evidence type="ECO:0000256" key="4">
    <source>
        <dbReference type="SAM" id="Phobius"/>
    </source>
</evidence>
<evidence type="ECO:0000256" key="3">
    <source>
        <dbReference type="ARBA" id="ARBA00023098"/>
    </source>
</evidence>
<keyword evidence="2" id="KW-0442">Lipid degradation</keyword>
<keyword evidence="4" id="KW-0812">Transmembrane</keyword>
<keyword evidence="6" id="KW-1185">Reference proteome</keyword>
<keyword evidence="4" id="KW-1133">Transmembrane helix</keyword>
<dbReference type="RefSeq" id="WP_024268579.1">
    <property type="nucleotide sequence ID" value="NC_023035.1"/>
</dbReference>
<feature type="transmembrane region" description="Helical" evidence="4">
    <location>
        <begin position="14"/>
        <end position="37"/>
    </location>
</feature>
<dbReference type="PANTHER" id="PTHR10272">
    <property type="entry name" value="PLATELET-ACTIVATING FACTOR ACETYLHYDROLASE"/>
    <property type="match status" value="1"/>
</dbReference>
<dbReference type="STRING" id="1307761.L21SP2_2318"/>
<evidence type="ECO:0000256" key="2">
    <source>
        <dbReference type="ARBA" id="ARBA00022963"/>
    </source>
</evidence>
<dbReference type="Gene3D" id="3.40.50.1820">
    <property type="entry name" value="alpha/beta hydrolase"/>
    <property type="match status" value="1"/>
</dbReference>
<evidence type="ECO:0000313" key="5">
    <source>
        <dbReference type="EMBL" id="AHC15675.1"/>
    </source>
</evidence>
<organism evidence="5 6">
    <name type="scientific">Salinispira pacifica</name>
    <dbReference type="NCBI Taxonomy" id="1307761"/>
    <lineage>
        <taxon>Bacteria</taxon>
        <taxon>Pseudomonadati</taxon>
        <taxon>Spirochaetota</taxon>
        <taxon>Spirochaetia</taxon>
        <taxon>Spirochaetales</taxon>
        <taxon>Spirochaetaceae</taxon>
        <taxon>Salinispira</taxon>
    </lineage>
</organism>
<sequence length="410" mass="45451">MKSQNVKKLSVKKIVMTAVIAAASLIAVGVLFLWGVAMPVRNLPEPSGAYPVGTIAYDLVDESRMEAYSADRQHRKIRVQLWYPAEQPDGRPKPEDWMIDGPRHTRAIVNTHGFPPFIWDHTRFMKSNSFSGLTPAEDAGPMPVILISHGWEGYRGLHADIAEELASRGFLVAATEHSYGSAGVLFEDGRIVRSSDDVLPDRNQRDSFILEANRLVKTFSRDNAFLLDQLTLVNSGMPHAGPQRLSMFRNRMDIERTGLIGHSTGGGAMVHFALSDPRPDALMAYDAWVEPVASGALERDGYSADEGFALTRTKLDIPALFYRSEDWNGGINDGYLVPFVQAQDGTEVGLQEIAGTTHQQFTALYMYAPVVRWLGMLGEVDPFDFARRLRMETGAFFSDQLLSAAEEQGE</sequence>
<dbReference type="AlphaFoldDB" id="V5WJ69"/>
<dbReference type="PANTHER" id="PTHR10272:SF0">
    <property type="entry name" value="PLATELET-ACTIVATING FACTOR ACETYLHYDROLASE"/>
    <property type="match status" value="1"/>
</dbReference>
<keyword evidence="1" id="KW-0378">Hydrolase</keyword>
<dbReference type="SUPFAM" id="SSF53474">
    <property type="entry name" value="alpha/beta-Hydrolases"/>
    <property type="match status" value="1"/>
</dbReference>
<dbReference type="eggNOG" id="COG4188">
    <property type="taxonomic scope" value="Bacteria"/>
</dbReference>